<protein>
    <submittedName>
        <fullName evidence="2">Cell envelope-related transcriptional attenuator</fullName>
    </submittedName>
</protein>
<evidence type="ECO:0000259" key="1">
    <source>
        <dbReference type="Pfam" id="PF03816"/>
    </source>
</evidence>
<proteinExistence type="predicted"/>
<dbReference type="PANTHER" id="PTHR33392">
    <property type="entry name" value="POLYISOPRENYL-TEICHOIC ACID--PEPTIDOGLYCAN TEICHOIC ACID TRANSFERASE TAGU"/>
    <property type="match status" value="1"/>
</dbReference>
<dbReference type="InterPro" id="IPR004474">
    <property type="entry name" value="LytR_CpsA_psr"/>
</dbReference>
<dbReference type="NCBIfam" id="TIGR00350">
    <property type="entry name" value="lytR_cpsA_psr"/>
    <property type="match status" value="1"/>
</dbReference>
<dbReference type="Pfam" id="PF03816">
    <property type="entry name" value="LytR_cpsA_psr"/>
    <property type="match status" value="1"/>
</dbReference>
<dbReference type="EMBL" id="CZKA01000025">
    <property type="protein sequence ID" value="CUR55926.1"/>
    <property type="molecule type" value="Genomic_DNA"/>
</dbReference>
<reference evidence="2" key="1">
    <citation type="submission" date="2015-08" db="EMBL/GenBank/DDBJ databases">
        <authorList>
            <person name="Babu N.S."/>
            <person name="Beckwith C.J."/>
            <person name="Beseler K.G."/>
            <person name="Brison A."/>
            <person name="Carone J.V."/>
            <person name="Caskin T.P."/>
            <person name="Diamond M."/>
            <person name="Durham M.E."/>
            <person name="Foxe J.M."/>
            <person name="Go M."/>
            <person name="Henderson B.A."/>
            <person name="Jones I.B."/>
            <person name="McGettigan J.A."/>
            <person name="Micheletti S.J."/>
            <person name="Nasrallah M.E."/>
            <person name="Ortiz D."/>
            <person name="Piller C.R."/>
            <person name="Privatt S.R."/>
            <person name="Schneider S.L."/>
            <person name="Sharp S."/>
            <person name="Smith T.C."/>
            <person name="Stanton J.D."/>
            <person name="Ullery H.E."/>
            <person name="Wilson R.J."/>
            <person name="Serrano M.G."/>
            <person name="Buck G."/>
            <person name="Lee V."/>
            <person name="Wang Y."/>
            <person name="Carvalho R."/>
            <person name="Voegtly L."/>
            <person name="Shi R."/>
            <person name="Duckworth R."/>
            <person name="Johnson A."/>
            <person name="Loviza R."/>
            <person name="Walstead R."/>
            <person name="Shah Z."/>
            <person name="Kiflezghi M."/>
            <person name="Wade K."/>
            <person name="Ball S.L."/>
            <person name="Bradley K.W."/>
            <person name="Asai D.J."/>
            <person name="Bowman C.A."/>
            <person name="Russell D.A."/>
            <person name="Pope W.H."/>
            <person name="Jacobs-Sera D."/>
            <person name="Hendrix R.W."/>
            <person name="Hatfull G.F."/>
        </authorList>
    </citation>
    <scope>NUCLEOTIDE SEQUENCE</scope>
</reference>
<gene>
    <name evidence="2" type="ORF">NOCA2310072</name>
</gene>
<dbReference type="Gene3D" id="3.40.630.190">
    <property type="entry name" value="LCP protein"/>
    <property type="match status" value="1"/>
</dbReference>
<sequence>MNARTLVSRIGKLTALATILGVTLVVVPDSSVAPASSVLVKVDQAHGVDLSPDVVWILALGSDARPGENMTRTRADAIQLVGINTKTGAAAAIGIPRDSYVPIEGVGSDRINASLYYGGPQLMAKSVGNLVGIEPDYVMITGFQGLISMVNDIGGITVDNPIAFSDEHLKENGFESGKIHLNGYTAMAFSRIRHNLAGGDFDRSANQQRTLKGILGTIREKADKPGFMEMGVQSVMKNMSTDLSPAELFVIAQAVAQVEPKKVTNCVLKGGFANVGGASVVTPDLAMAARFGREARKDATLETC</sequence>
<dbReference type="AlphaFoldDB" id="A0A2P2C1R4"/>
<dbReference type="PANTHER" id="PTHR33392:SF6">
    <property type="entry name" value="POLYISOPRENYL-TEICHOIC ACID--PEPTIDOGLYCAN TEICHOIC ACID TRANSFERASE TAGU"/>
    <property type="match status" value="1"/>
</dbReference>
<evidence type="ECO:0000313" key="2">
    <source>
        <dbReference type="EMBL" id="CUR55926.1"/>
    </source>
</evidence>
<name>A0A2P2C1R4_9ZZZZ</name>
<organism evidence="2">
    <name type="scientific">metagenome</name>
    <dbReference type="NCBI Taxonomy" id="256318"/>
    <lineage>
        <taxon>unclassified sequences</taxon>
        <taxon>metagenomes</taxon>
    </lineage>
</organism>
<dbReference type="InterPro" id="IPR050922">
    <property type="entry name" value="LytR/CpsA/Psr_CW_biosynth"/>
</dbReference>
<feature type="domain" description="Cell envelope-related transcriptional attenuator" evidence="1">
    <location>
        <begin position="74"/>
        <end position="218"/>
    </location>
</feature>
<accession>A0A2P2C1R4</accession>